<protein>
    <submittedName>
        <fullName evidence="13">Puromycin-sensitive aminopeptidase</fullName>
    </submittedName>
</protein>
<dbReference type="SUPFAM" id="SSF63737">
    <property type="entry name" value="Leukotriene A4 hydrolase N-terminal domain"/>
    <property type="match status" value="1"/>
</dbReference>
<evidence type="ECO:0000259" key="9">
    <source>
        <dbReference type="Pfam" id="PF01433"/>
    </source>
</evidence>
<dbReference type="Proteomes" id="UP000436088">
    <property type="component" value="Unassembled WGS sequence"/>
</dbReference>
<dbReference type="InterPro" id="IPR014782">
    <property type="entry name" value="Peptidase_M1_dom"/>
</dbReference>
<keyword evidence="14" id="KW-1185">Reference proteome</keyword>
<dbReference type="EMBL" id="VEPZ02001160">
    <property type="protein sequence ID" value="KAE8690173.1"/>
    <property type="molecule type" value="Genomic_DNA"/>
</dbReference>
<dbReference type="Pfam" id="PF17432">
    <property type="entry name" value="DUF3458_C"/>
    <property type="match status" value="1"/>
</dbReference>
<dbReference type="Gene3D" id="2.60.40.1840">
    <property type="match status" value="1"/>
</dbReference>
<dbReference type="AlphaFoldDB" id="A0A6A2ZER7"/>
<evidence type="ECO:0000256" key="7">
    <source>
        <dbReference type="ARBA" id="ARBA00022833"/>
    </source>
</evidence>
<evidence type="ECO:0000256" key="3">
    <source>
        <dbReference type="ARBA" id="ARBA00022438"/>
    </source>
</evidence>
<dbReference type="InterPro" id="IPR038438">
    <property type="entry name" value="PepN_Ig-like_sf"/>
</dbReference>
<dbReference type="Gene3D" id="1.25.50.10">
    <property type="entry name" value="Peptidase M1, alanyl aminopeptidase, C-terminal domain"/>
    <property type="match status" value="2"/>
</dbReference>
<dbReference type="InterPro" id="IPR027268">
    <property type="entry name" value="Peptidase_M4/M1_CTD_sf"/>
</dbReference>
<gene>
    <name evidence="13" type="ORF">F3Y22_tig00110912pilonHSYRG00052</name>
</gene>
<dbReference type="SUPFAM" id="SSF55486">
    <property type="entry name" value="Metalloproteases ('zincins'), catalytic domain"/>
    <property type="match status" value="1"/>
</dbReference>
<dbReference type="InterPro" id="IPR012779">
    <property type="entry name" value="Peptidase_M1_pepN"/>
</dbReference>
<proteinExistence type="inferred from homology"/>
<dbReference type="Gene3D" id="1.10.390.10">
    <property type="entry name" value="Neutral Protease Domain 2"/>
    <property type="match status" value="1"/>
</dbReference>
<dbReference type="GO" id="GO:0006508">
    <property type="term" value="P:proteolysis"/>
    <property type="evidence" value="ECO:0007669"/>
    <property type="project" value="UniProtKB-KW"/>
</dbReference>
<accession>A0A6A2ZER7</accession>
<dbReference type="InterPro" id="IPR035414">
    <property type="entry name" value="Peptidase_M1_pepN_Ig-like"/>
</dbReference>
<evidence type="ECO:0000313" key="13">
    <source>
        <dbReference type="EMBL" id="KAE8690173.1"/>
    </source>
</evidence>
<dbReference type="InterPro" id="IPR042097">
    <property type="entry name" value="Aminopeptidase_N-like_N_sf"/>
</dbReference>
<sequence>MLTSMHLSEEGKGIQQKAALLCSVATEPLPKQVKESEMDAPKEIFLEDYKSPTYYFDTVDLKFSLGEEKTIVASKITVFPSVEGTSSPLVLDGEDLKLISVKVDGKELKEGGYHLDSRHLTIPSPPQGKFTLEIDTEIQPQKNTSLEGLYKSSGNFCTQCEAEGFRKITFYQDRPDIMAKYTCRIEADKSLYPGGKHYAVWEDPFKKPCYLFALVAGQLKSRDDVFVTRSGRKVSLRIWTPAQDVPKTAHAMYSLKAAMKWDEDVFGLEYDLDLFNIVSVPYFNMGAMENKSLNIFNSKLVLASPETASDADYAAILGVIGHEYFHNWTGNRMMFKLFRTVELIMLYENQKYKDPLSLKEGLTVFRDQEFSSDMGSRTVKRITDVSKLRNYQFPQDAGPMTHPVRPHSYIKVYEKGAEVVRIYKTLLGTQGFRKGMDLYFERHDGQAVTCEDFFAAIFDAYAFETLRYSQAGTPVVKVSSSYDAEAHTFSLKFSQEVPRTPGQPVKEPMFIPVAVGLLDSSGKNMPLSSLYHDGTLQSVAGNNQPVFNTVLRVTKKEEEFVFCDIFERPIPSLLQGYSAPVSLESDLSDSDLFFLLAHDSDEFNRWEAGQLLARKLMLSLVSDFQLNKPLTLNPKFVQGLKSILCDTGLDKEFIAKAITLPGEGEIMVMMEFADPDAVHAVQNNRSSEEYTFNHSNMARRALKNTALAYLASLDDLEITELALCEYNTATNMTDQFAALAAIAQKPGKTRDDVLADFYRKWQHEYLVVNKWFALQAMSDIPGNVENVRNLLNHPAFDLRNPNKVYSLIGGFCGSAVNFHAKDGSGYKFLGEIVLQLDKLNPRVASRMVSTFSRWKRFDESRQMLAKQQLEMIMSVNGLSENVFEITSKSLAQLF</sequence>
<feature type="domain" description="Peptidase M1 membrane alanine aminopeptidase" evidence="9">
    <location>
        <begin position="252"/>
        <end position="461"/>
    </location>
</feature>
<keyword evidence="3 13" id="KW-0031">Aminopeptidase</keyword>
<comment type="caution">
    <text evidence="13">The sequence shown here is derived from an EMBL/GenBank/DDBJ whole genome shotgun (WGS) entry which is preliminary data.</text>
</comment>
<dbReference type="FunFam" id="2.60.40.1730:FF:000005">
    <property type="entry name" value="Aminopeptidase N"/>
    <property type="match status" value="1"/>
</dbReference>
<feature type="domain" description="Peptidase M1 alanyl aminopeptidase C-terminal" evidence="11">
    <location>
        <begin position="681"/>
        <end position="891"/>
    </location>
</feature>
<feature type="domain" description="Aminopeptidase N-like N-terminal" evidence="12">
    <location>
        <begin position="61"/>
        <end position="190"/>
    </location>
</feature>
<evidence type="ECO:0000259" key="10">
    <source>
        <dbReference type="Pfam" id="PF11940"/>
    </source>
</evidence>
<comment type="similarity">
    <text evidence="2">Belongs to the peptidase M1 family.</text>
</comment>
<keyword evidence="4" id="KW-0645">Protease</keyword>
<evidence type="ECO:0000256" key="4">
    <source>
        <dbReference type="ARBA" id="ARBA00022670"/>
    </source>
</evidence>
<dbReference type="PANTHER" id="PTHR46322">
    <property type="entry name" value="PUROMYCIN-SENSITIVE AMINOPEPTIDASE"/>
    <property type="match status" value="1"/>
</dbReference>
<dbReference type="FunFam" id="1.25.50.10:FF:000002">
    <property type="entry name" value="Puromycin-sensitive aminopeptidase"/>
    <property type="match status" value="1"/>
</dbReference>
<keyword evidence="7" id="KW-0862">Zinc</keyword>
<dbReference type="GO" id="GO:0008270">
    <property type="term" value="F:zinc ion binding"/>
    <property type="evidence" value="ECO:0007669"/>
    <property type="project" value="InterPro"/>
</dbReference>
<evidence type="ECO:0000256" key="1">
    <source>
        <dbReference type="ARBA" id="ARBA00001947"/>
    </source>
</evidence>
<dbReference type="GO" id="GO:0008237">
    <property type="term" value="F:metallopeptidase activity"/>
    <property type="evidence" value="ECO:0007669"/>
    <property type="project" value="UniProtKB-KW"/>
</dbReference>
<evidence type="ECO:0000256" key="6">
    <source>
        <dbReference type="ARBA" id="ARBA00022801"/>
    </source>
</evidence>
<dbReference type="InterPro" id="IPR045357">
    <property type="entry name" value="Aminopeptidase_N-like_N"/>
</dbReference>
<dbReference type="PANTHER" id="PTHR46322:SF1">
    <property type="entry name" value="PUROMYCIN-SENSITIVE AMINOPEPTIDASE"/>
    <property type="match status" value="1"/>
</dbReference>
<dbReference type="FunFam" id="2.60.40.1840:FF:000001">
    <property type="entry name" value="Aminopeptidase N"/>
    <property type="match status" value="1"/>
</dbReference>
<dbReference type="NCBIfam" id="TIGR02414">
    <property type="entry name" value="pepN_proteo"/>
    <property type="match status" value="1"/>
</dbReference>
<evidence type="ECO:0000313" key="14">
    <source>
        <dbReference type="Proteomes" id="UP000436088"/>
    </source>
</evidence>
<name>A0A6A2ZER7_HIBSY</name>
<keyword evidence="5" id="KW-0479">Metal-binding</keyword>
<dbReference type="Pfam" id="PF01433">
    <property type="entry name" value="Peptidase_M1"/>
    <property type="match status" value="1"/>
</dbReference>
<comment type="cofactor">
    <cofactor evidence="1">
        <name>Zn(2+)</name>
        <dbReference type="ChEBI" id="CHEBI:29105"/>
    </cofactor>
</comment>
<dbReference type="GO" id="GO:0004177">
    <property type="term" value="F:aminopeptidase activity"/>
    <property type="evidence" value="ECO:0007669"/>
    <property type="project" value="UniProtKB-KW"/>
</dbReference>
<evidence type="ECO:0000259" key="11">
    <source>
        <dbReference type="Pfam" id="PF17432"/>
    </source>
</evidence>
<evidence type="ECO:0000259" key="12">
    <source>
        <dbReference type="Pfam" id="PF17900"/>
    </source>
</evidence>
<dbReference type="InterPro" id="IPR024601">
    <property type="entry name" value="Peptidase_M1_pepN_C"/>
</dbReference>
<reference evidence="13" key="1">
    <citation type="submission" date="2019-09" db="EMBL/GenBank/DDBJ databases">
        <title>Draft genome information of white flower Hibiscus syriacus.</title>
        <authorList>
            <person name="Kim Y.-M."/>
        </authorList>
    </citation>
    <scope>NUCLEOTIDE SEQUENCE [LARGE SCALE GENOMIC DNA]</scope>
    <source>
        <strain evidence="13">YM2019G1</strain>
    </source>
</reference>
<keyword evidence="6" id="KW-0378">Hydrolase</keyword>
<dbReference type="CDD" id="cd09600">
    <property type="entry name" value="M1_APN"/>
    <property type="match status" value="1"/>
</dbReference>
<dbReference type="InterPro" id="IPR037144">
    <property type="entry name" value="Peptidase_M1_pepN_C_sf"/>
</dbReference>
<dbReference type="FunFam" id="3.30.2010.30:FF:000002">
    <property type="entry name" value="Putative aminopeptidase N"/>
    <property type="match status" value="1"/>
</dbReference>
<evidence type="ECO:0000256" key="8">
    <source>
        <dbReference type="ARBA" id="ARBA00023049"/>
    </source>
</evidence>
<dbReference type="Gene3D" id="2.60.40.1730">
    <property type="entry name" value="tricorn interacting facor f3 domain"/>
    <property type="match status" value="1"/>
</dbReference>
<organism evidence="13 14">
    <name type="scientific">Hibiscus syriacus</name>
    <name type="common">Rose of Sharon</name>
    <dbReference type="NCBI Taxonomy" id="106335"/>
    <lineage>
        <taxon>Eukaryota</taxon>
        <taxon>Viridiplantae</taxon>
        <taxon>Streptophyta</taxon>
        <taxon>Embryophyta</taxon>
        <taxon>Tracheophyta</taxon>
        <taxon>Spermatophyta</taxon>
        <taxon>Magnoliopsida</taxon>
        <taxon>eudicotyledons</taxon>
        <taxon>Gunneridae</taxon>
        <taxon>Pentapetalae</taxon>
        <taxon>rosids</taxon>
        <taxon>malvids</taxon>
        <taxon>Malvales</taxon>
        <taxon>Malvaceae</taxon>
        <taxon>Malvoideae</taxon>
        <taxon>Hibiscus</taxon>
    </lineage>
</organism>
<keyword evidence="8" id="KW-0482">Metalloprotease</keyword>
<dbReference type="Pfam" id="PF17900">
    <property type="entry name" value="Peptidase_M1_N"/>
    <property type="match status" value="1"/>
</dbReference>
<evidence type="ECO:0000256" key="5">
    <source>
        <dbReference type="ARBA" id="ARBA00022723"/>
    </source>
</evidence>
<evidence type="ECO:0000256" key="2">
    <source>
        <dbReference type="ARBA" id="ARBA00010136"/>
    </source>
</evidence>
<dbReference type="Pfam" id="PF11940">
    <property type="entry name" value="DUF3458"/>
    <property type="match status" value="1"/>
</dbReference>
<dbReference type="GO" id="GO:0009507">
    <property type="term" value="C:chloroplast"/>
    <property type="evidence" value="ECO:0007669"/>
    <property type="project" value="TreeGrafter"/>
</dbReference>
<feature type="domain" description="Peptidase M1 alanyl aminopeptidase Ig-like fold" evidence="10">
    <location>
        <begin position="472"/>
        <end position="585"/>
    </location>
</feature>
<dbReference type="Gene3D" id="3.30.2010.30">
    <property type="match status" value="1"/>
</dbReference>